<dbReference type="Pfam" id="PF09685">
    <property type="entry name" value="MamF_MmsF"/>
    <property type="match status" value="1"/>
</dbReference>
<keyword evidence="3 5" id="KW-1133">Transmembrane helix</keyword>
<dbReference type="EMBL" id="MCGG01000001">
    <property type="protein sequence ID" value="OEJ69730.1"/>
    <property type="molecule type" value="Genomic_DNA"/>
</dbReference>
<reference evidence="7" key="3">
    <citation type="submission" date="2016-07" db="EMBL/GenBank/DDBJ databases">
        <authorList>
            <person name="Trubitsyn D."/>
            <person name="Abreu F.A."/>
            <person name="Ward B."/>
            <person name="Taylor T."/>
            <person name="Hattori M."/>
            <person name="Kondo S."/>
            <person name="Trivedi U."/>
            <person name="Staniland S."/>
            <person name="Lins U."/>
            <person name="Bazylinski D.A."/>
        </authorList>
    </citation>
    <scope>NUCLEOTIDE SEQUENCE</scope>
    <source>
        <strain evidence="7">MV-1</strain>
    </source>
</reference>
<proteinExistence type="predicted"/>
<keyword evidence="8" id="KW-1185">Reference proteome</keyword>
<comment type="subcellular location">
    <subcellularLocation>
        <location evidence="1">Membrane</location>
        <topology evidence="1">Multi-pass membrane protein</topology>
    </subcellularLocation>
</comment>
<dbReference type="Proteomes" id="UP000095347">
    <property type="component" value="Unassembled WGS sequence"/>
</dbReference>
<reference evidence="6" key="1">
    <citation type="journal article" date="2009" name="Environ. Microbiol.">
        <title>Comparative analysis of magnetosome gene clusters in magnetotactic bacteria provides further evidence for horizontal gene transfer.</title>
        <authorList>
            <person name="Jogler C."/>
            <person name="Kube M."/>
            <person name="Schubbe S."/>
            <person name="Ullrich S."/>
            <person name="Teeling H."/>
            <person name="Bazylinski D.A."/>
            <person name="Reinhardt R."/>
            <person name="Schuler D."/>
        </authorList>
    </citation>
    <scope>NUCLEOTIDE SEQUENCE</scope>
    <source>
        <strain evidence="6">Type strain: MV-1</strain>
    </source>
</reference>
<accession>C4RAE5</accession>
<organism evidence="6">
    <name type="scientific">Magnetovibrio blakemorei</name>
    <dbReference type="NCBI Taxonomy" id="28181"/>
    <lineage>
        <taxon>Bacteria</taxon>
        <taxon>Pseudomonadati</taxon>
        <taxon>Pseudomonadota</taxon>
        <taxon>Alphaproteobacteria</taxon>
        <taxon>Rhodospirillales</taxon>
        <taxon>Magnetovibrionaceae</taxon>
        <taxon>Magnetovibrio</taxon>
    </lineage>
</organism>
<keyword evidence="2 5" id="KW-0812">Transmembrane</keyword>
<evidence type="ECO:0000256" key="4">
    <source>
        <dbReference type="ARBA" id="ARBA00023136"/>
    </source>
</evidence>
<reference evidence="8" key="2">
    <citation type="submission" date="2016-07" db="EMBL/GenBank/DDBJ databases">
        <authorList>
            <person name="Florea S."/>
            <person name="Webb J.S."/>
            <person name="Jaromczyk J."/>
            <person name="Schardl C.L."/>
        </authorList>
    </citation>
    <scope>NUCLEOTIDE SEQUENCE [LARGE SCALE GENOMIC DNA]</scope>
    <source>
        <strain evidence="8">MV-1</strain>
    </source>
</reference>
<dbReference type="EMBL" id="FP102531">
    <property type="protein sequence ID" value="CAV30790.1"/>
    <property type="molecule type" value="Genomic_DNA"/>
</dbReference>
<evidence type="ECO:0000256" key="5">
    <source>
        <dbReference type="SAM" id="Phobius"/>
    </source>
</evidence>
<keyword evidence="4 5" id="KW-0472">Membrane</keyword>
<protein>
    <submittedName>
        <fullName evidence="6">Magnetosome protein MmsF</fullName>
    </submittedName>
</protein>
<feature type="transmembrane region" description="Helical" evidence="5">
    <location>
        <begin position="12"/>
        <end position="32"/>
    </location>
</feature>
<evidence type="ECO:0000313" key="8">
    <source>
        <dbReference type="Proteomes" id="UP000095347"/>
    </source>
</evidence>
<feature type="transmembrane region" description="Helical" evidence="5">
    <location>
        <begin position="44"/>
        <end position="63"/>
    </location>
</feature>
<feature type="transmembrane region" description="Helical" evidence="5">
    <location>
        <begin position="69"/>
        <end position="91"/>
    </location>
</feature>
<dbReference type="AlphaFoldDB" id="C4RAE5"/>
<gene>
    <name evidence="6" type="primary">mmsF</name>
    <name evidence="7" type="ORF">BEN30_00055</name>
    <name evidence="6" type="ORF">mv1g00043</name>
</gene>
<dbReference type="STRING" id="28181.BEN30_00055"/>
<name>C4RAE5_9PROT</name>
<evidence type="ECO:0000256" key="3">
    <source>
        <dbReference type="ARBA" id="ARBA00022989"/>
    </source>
</evidence>
<evidence type="ECO:0000256" key="1">
    <source>
        <dbReference type="ARBA" id="ARBA00004141"/>
    </source>
</evidence>
<evidence type="ECO:0000313" key="7">
    <source>
        <dbReference type="EMBL" id="OEJ69730.1"/>
    </source>
</evidence>
<evidence type="ECO:0000313" key="6">
    <source>
        <dbReference type="EMBL" id="CAV30790.1"/>
    </source>
</evidence>
<dbReference type="RefSeq" id="WP_069956301.1">
    <property type="nucleotide sequence ID" value="NZ_MCGG01000001.1"/>
</dbReference>
<dbReference type="InterPro" id="IPR019109">
    <property type="entry name" value="MamF_MmsF"/>
</dbReference>
<dbReference type="OrthoDB" id="7357340at2"/>
<sequence>MAKQVVRRESGIHSYAMGILSYMGVLCLVPLITNRDDEFIHFHAKQGLVIWMWSVLAIMALYMPGLGKFFFSSSAMLIVLASVIGIVSVLFSRAWKLPVIHNISTKI</sequence>
<evidence type="ECO:0000256" key="2">
    <source>
        <dbReference type="ARBA" id="ARBA00022692"/>
    </source>
</evidence>